<gene>
    <name evidence="1" type="ORF">NP493_347g02031</name>
</gene>
<dbReference type="Proteomes" id="UP001209878">
    <property type="component" value="Unassembled WGS sequence"/>
</dbReference>
<comment type="caution">
    <text evidence="1">The sequence shown here is derived from an EMBL/GenBank/DDBJ whole genome shotgun (WGS) entry which is preliminary data.</text>
</comment>
<name>A0AAD9NVL0_RIDPI</name>
<reference evidence="1" key="1">
    <citation type="journal article" date="2023" name="Mol. Biol. Evol.">
        <title>Third-Generation Sequencing Reveals the Adaptive Role of the Epigenome in Three Deep-Sea Polychaetes.</title>
        <authorList>
            <person name="Perez M."/>
            <person name="Aroh O."/>
            <person name="Sun Y."/>
            <person name="Lan Y."/>
            <person name="Juniper S.K."/>
            <person name="Young C.R."/>
            <person name="Angers B."/>
            <person name="Qian P.Y."/>
        </authorList>
    </citation>
    <scope>NUCLEOTIDE SEQUENCE</scope>
    <source>
        <strain evidence="1">R07B-5</strain>
    </source>
</reference>
<protein>
    <submittedName>
        <fullName evidence="1">Uncharacterized protein</fullName>
    </submittedName>
</protein>
<evidence type="ECO:0000313" key="1">
    <source>
        <dbReference type="EMBL" id="KAK2182603.1"/>
    </source>
</evidence>
<dbReference type="EMBL" id="JAODUO010000346">
    <property type="protein sequence ID" value="KAK2182603.1"/>
    <property type="molecule type" value="Genomic_DNA"/>
</dbReference>
<evidence type="ECO:0000313" key="2">
    <source>
        <dbReference type="Proteomes" id="UP001209878"/>
    </source>
</evidence>
<organism evidence="1 2">
    <name type="scientific">Ridgeia piscesae</name>
    <name type="common">Tubeworm</name>
    <dbReference type="NCBI Taxonomy" id="27915"/>
    <lineage>
        <taxon>Eukaryota</taxon>
        <taxon>Metazoa</taxon>
        <taxon>Spiralia</taxon>
        <taxon>Lophotrochozoa</taxon>
        <taxon>Annelida</taxon>
        <taxon>Polychaeta</taxon>
        <taxon>Sedentaria</taxon>
        <taxon>Canalipalpata</taxon>
        <taxon>Sabellida</taxon>
        <taxon>Siboglinidae</taxon>
        <taxon>Ridgeia</taxon>
    </lineage>
</organism>
<dbReference type="AlphaFoldDB" id="A0AAD9NVL0"/>
<accession>A0AAD9NVL0</accession>
<keyword evidence="2" id="KW-1185">Reference proteome</keyword>
<sequence length="84" mass="9151">MYFHGTRVTPIVTSLATPLSLVRKDSAMAAQKVTRSTNEASSTNILSFVDMRIATTVSCVCEGRPTSIYTHCGHFRSCLSPQLV</sequence>
<proteinExistence type="predicted"/>